<dbReference type="AlphaFoldDB" id="W4VEN9"/>
<sequence length="52" mass="6382">MIDYMIRIVLSPPRKWEFIKKNPFLLLAVIPFDQFFQVARIVRLLYLFLRIV</sequence>
<evidence type="ECO:0000313" key="5">
    <source>
        <dbReference type="EMBL" id="GAE91278.1"/>
    </source>
</evidence>
<dbReference type="eggNOG" id="ENOG5032D91">
    <property type="taxonomic scope" value="Bacteria"/>
</dbReference>
<accession>W4VEN9</accession>
<keyword evidence="3" id="KW-1133">Transmembrane helix</keyword>
<proteinExistence type="predicted"/>
<gene>
    <name evidence="5" type="ORF">JCM21714_223</name>
</gene>
<dbReference type="STRING" id="1298598.JCM21714_223"/>
<evidence type="ECO:0000256" key="1">
    <source>
        <dbReference type="ARBA" id="ARBA00004141"/>
    </source>
</evidence>
<dbReference type="GO" id="GO:0016020">
    <property type="term" value="C:membrane"/>
    <property type="evidence" value="ECO:0007669"/>
    <property type="project" value="UniProtKB-SubCell"/>
</dbReference>
<protein>
    <submittedName>
        <fullName evidence="5">Uncharacterized protein</fullName>
    </submittedName>
</protein>
<dbReference type="Proteomes" id="UP000019102">
    <property type="component" value="Unassembled WGS sequence"/>
</dbReference>
<evidence type="ECO:0000256" key="2">
    <source>
        <dbReference type="ARBA" id="ARBA00022692"/>
    </source>
</evidence>
<name>W4VEN9_9BACI</name>
<reference evidence="5 6" key="1">
    <citation type="journal article" date="2014" name="Genome Announc.">
        <title>Draft Genome Sequence of the Boron-Tolerant and Moderately Halotolerant Bacterium Gracilibacillus boraciitolerans JCM 21714T.</title>
        <authorList>
            <person name="Ahmed I."/>
            <person name="Oshima K."/>
            <person name="Suda W."/>
            <person name="Kitamura K."/>
            <person name="Iida T."/>
            <person name="Ohmori Y."/>
            <person name="Fujiwara T."/>
            <person name="Hattori M."/>
            <person name="Ohkuma M."/>
        </authorList>
    </citation>
    <scope>NUCLEOTIDE SEQUENCE [LARGE SCALE GENOMIC DNA]</scope>
    <source>
        <strain evidence="5 6">JCM 21714</strain>
    </source>
</reference>
<dbReference type="InterPro" id="IPR027359">
    <property type="entry name" value="Volt_channel_dom_sf"/>
</dbReference>
<keyword evidence="4" id="KW-0472">Membrane</keyword>
<dbReference type="Gene3D" id="1.20.120.350">
    <property type="entry name" value="Voltage-gated potassium channels. Chain C"/>
    <property type="match status" value="1"/>
</dbReference>
<evidence type="ECO:0000313" key="6">
    <source>
        <dbReference type="Proteomes" id="UP000019102"/>
    </source>
</evidence>
<comment type="caution">
    <text evidence="5">The sequence shown here is derived from an EMBL/GenBank/DDBJ whole genome shotgun (WGS) entry which is preliminary data.</text>
</comment>
<comment type="subcellular location">
    <subcellularLocation>
        <location evidence="1">Membrane</location>
        <topology evidence="1">Multi-pass membrane protein</topology>
    </subcellularLocation>
</comment>
<dbReference type="EMBL" id="BAVS01000001">
    <property type="protein sequence ID" value="GAE91278.1"/>
    <property type="molecule type" value="Genomic_DNA"/>
</dbReference>
<keyword evidence="2" id="KW-0812">Transmembrane</keyword>
<evidence type="ECO:0000256" key="3">
    <source>
        <dbReference type="ARBA" id="ARBA00022989"/>
    </source>
</evidence>
<evidence type="ECO:0000256" key="4">
    <source>
        <dbReference type="ARBA" id="ARBA00023136"/>
    </source>
</evidence>
<keyword evidence="6" id="KW-1185">Reference proteome</keyword>
<organism evidence="5 6">
    <name type="scientific">Gracilibacillus boraciitolerans JCM 21714</name>
    <dbReference type="NCBI Taxonomy" id="1298598"/>
    <lineage>
        <taxon>Bacteria</taxon>
        <taxon>Bacillati</taxon>
        <taxon>Bacillota</taxon>
        <taxon>Bacilli</taxon>
        <taxon>Bacillales</taxon>
        <taxon>Bacillaceae</taxon>
        <taxon>Gracilibacillus</taxon>
    </lineage>
</organism>